<feature type="transmembrane region" description="Helical" evidence="2">
    <location>
        <begin position="107"/>
        <end position="132"/>
    </location>
</feature>
<evidence type="ECO:0000256" key="1">
    <source>
        <dbReference type="SAM" id="MobiDB-lite"/>
    </source>
</evidence>
<feature type="region of interest" description="Disordered" evidence="1">
    <location>
        <begin position="140"/>
        <end position="177"/>
    </location>
</feature>
<evidence type="ECO:0000256" key="2">
    <source>
        <dbReference type="SAM" id="Phobius"/>
    </source>
</evidence>
<dbReference type="SMART" id="SM00530">
    <property type="entry name" value="HTH_XRE"/>
    <property type="match status" value="1"/>
</dbReference>
<dbReference type="PANTHER" id="PTHR34475">
    <property type="match status" value="1"/>
</dbReference>
<dbReference type="EMBL" id="JAAXPR010000011">
    <property type="protein sequence ID" value="NKZ20601.1"/>
    <property type="molecule type" value="Genomic_DNA"/>
</dbReference>
<reference evidence="4 5" key="1">
    <citation type="submission" date="2020-04" db="EMBL/GenBank/DDBJ databases">
        <title>MicrobeNet Type strains.</title>
        <authorList>
            <person name="Nicholson A.C."/>
        </authorList>
    </citation>
    <scope>NUCLEOTIDE SEQUENCE [LARGE SCALE GENOMIC DNA]</scope>
    <source>
        <strain evidence="4 5">CCUG 69612</strain>
    </source>
</reference>
<dbReference type="InterPro" id="IPR050400">
    <property type="entry name" value="Bact_Cytoskel_RodZ"/>
</dbReference>
<dbReference type="CDD" id="cd00093">
    <property type="entry name" value="HTH_XRE"/>
    <property type="match status" value="1"/>
</dbReference>
<evidence type="ECO:0000313" key="5">
    <source>
        <dbReference type="Proteomes" id="UP000522720"/>
    </source>
</evidence>
<accession>A0A7X6MZ93</accession>
<dbReference type="RefSeq" id="WP_168549354.1">
    <property type="nucleotide sequence ID" value="NZ_JAAXPR010000011.1"/>
</dbReference>
<protein>
    <submittedName>
        <fullName evidence="4">Helix-turn-helix domain-containing protein</fullName>
    </submittedName>
</protein>
<name>A0A7X6MZ93_9STRE</name>
<keyword evidence="2" id="KW-0472">Membrane</keyword>
<evidence type="ECO:0000259" key="3">
    <source>
        <dbReference type="SMART" id="SM00530"/>
    </source>
</evidence>
<gene>
    <name evidence="4" type="ORF">HF992_07075</name>
</gene>
<comment type="caution">
    <text evidence="4">The sequence shown here is derived from an EMBL/GenBank/DDBJ whole genome shotgun (WGS) entry which is preliminary data.</text>
</comment>
<dbReference type="GO" id="GO:0003677">
    <property type="term" value="F:DNA binding"/>
    <property type="evidence" value="ECO:0007669"/>
    <property type="project" value="InterPro"/>
</dbReference>
<evidence type="ECO:0000313" key="4">
    <source>
        <dbReference type="EMBL" id="NKZ20601.1"/>
    </source>
</evidence>
<dbReference type="InterPro" id="IPR001387">
    <property type="entry name" value="Cro/C1-type_HTH"/>
</dbReference>
<dbReference type="AlphaFoldDB" id="A0A7X6MZ93"/>
<feature type="compositionally biased region" description="Polar residues" evidence="1">
    <location>
        <begin position="145"/>
        <end position="177"/>
    </location>
</feature>
<proteinExistence type="predicted"/>
<dbReference type="InterPro" id="IPR010982">
    <property type="entry name" value="Lambda_DNA-bd_dom_sf"/>
</dbReference>
<keyword evidence="2" id="KW-0812">Transmembrane</keyword>
<feature type="domain" description="HTH cro/C1-type" evidence="3">
    <location>
        <begin position="9"/>
        <end position="70"/>
    </location>
</feature>
<dbReference type="SUPFAM" id="SSF47413">
    <property type="entry name" value="lambda repressor-like DNA-binding domains"/>
    <property type="match status" value="1"/>
</dbReference>
<dbReference type="PANTHER" id="PTHR34475:SF1">
    <property type="entry name" value="CYTOSKELETON PROTEIN RODZ"/>
    <property type="match status" value="1"/>
</dbReference>
<dbReference type="Gene3D" id="1.10.260.40">
    <property type="entry name" value="lambda repressor-like DNA-binding domains"/>
    <property type="match status" value="1"/>
</dbReference>
<sequence>MAEQTIGQVLRAAREEFNLTVSDVYSSLKIHRRYIRALERDHFDVIPGQNQARNLLARYAEFLELDLPTILEAYDNHEPLMVYQLPTNDPRYVRFSRKKRPKQSQSYLPFFYLLLSACLIIGLVGVTIWHYYQDPSEESKKETHTYQVSYQTNSSEASSEPSKIDQETNLSTDRSSAPKSLPLEIVLTPEQTLEIRQAPDKVEISLSVDQTESWVSLSDTELAEGKLLSPESPSVSVSVDRQIRPQVMLSIGSLEGLSLKINQQTVDLSSLPNQPTNLTLIFK</sequence>
<organism evidence="4 5">
    <name type="scientific">Streptococcus ovuberis</name>
    <dbReference type="NCBI Taxonomy" id="1936207"/>
    <lineage>
        <taxon>Bacteria</taxon>
        <taxon>Bacillati</taxon>
        <taxon>Bacillota</taxon>
        <taxon>Bacilli</taxon>
        <taxon>Lactobacillales</taxon>
        <taxon>Streptococcaceae</taxon>
        <taxon>Streptococcus</taxon>
    </lineage>
</organism>
<keyword evidence="2" id="KW-1133">Transmembrane helix</keyword>
<dbReference type="Proteomes" id="UP000522720">
    <property type="component" value="Unassembled WGS sequence"/>
</dbReference>
<keyword evidence="5" id="KW-1185">Reference proteome</keyword>
<dbReference type="Pfam" id="PF13413">
    <property type="entry name" value="HTH_25"/>
    <property type="match status" value="1"/>
</dbReference>